<dbReference type="PROSITE" id="PS00657">
    <property type="entry name" value="FORK_HEAD_1"/>
    <property type="match status" value="1"/>
</dbReference>
<evidence type="ECO:0000256" key="2">
    <source>
        <dbReference type="ARBA" id="ARBA00022499"/>
    </source>
</evidence>
<feature type="compositionally biased region" description="Low complexity" evidence="12">
    <location>
        <begin position="131"/>
        <end position="141"/>
    </location>
</feature>
<feature type="region of interest" description="Disordered" evidence="12">
    <location>
        <begin position="229"/>
        <end position="344"/>
    </location>
</feature>
<dbReference type="InterPro" id="IPR047515">
    <property type="entry name" value="FH_FOXL2"/>
</dbReference>
<gene>
    <name evidence="14" type="ORF">OCTVUL_1B024513</name>
</gene>
<dbReference type="AlphaFoldDB" id="A0AA36BWQ6"/>
<feature type="compositionally biased region" description="Low complexity" evidence="12">
    <location>
        <begin position="9"/>
        <end position="26"/>
    </location>
</feature>
<evidence type="ECO:0000256" key="11">
    <source>
        <dbReference type="PROSITE-ProRule" id="PRU00089"/>
    </source>
</evidence>
<evidence type="ECO:0000259" key="13">
    <source>
        <dbReference type="PROSITE" id="PS50039"/>
    </source>
</evidence>
<feature type="compositionally biased region" description="Low complexity" evidence="12">
    <location>
        <begin position="229"/>
        <end position="337"/>
    </location>
</feature>
<dbReference type="Proteomes" id="UP001162480">
    <property type="component" value="Chromosome 26"/>
</dbReference>
<dbReference type="InterPro" id="IPR036388">
    <property type="entry name" value="WH-like_DNA-bd_sf"/>
</dbReference>
<name>A0AA36BWQ6_OCTVU</name>
<evidence type="ECO:0000256" key="8">
    <source>
        <dbReference type="ARBA" id="ARBA00023163"/>
    </source>
</evidence>
<evidence type="ECO:0000256" key="12">
    <source>
        <dbReference type="SAM" id="MobiDB-lite"/>
    </source>
</evidence>
<keyword evidence="5" id="KW-0832">Ubl conjugation</keyword>
<dbReference type="EMBL" id="OX597839">
    <property type="protein sequence ID" value="CAI9741212.1"/>
    <property type="molecule type" value="Genomic_DNA"/>
</dbReference>
<keyword evidence="3" id="KW-0597">Phosphoprotein</keyword>
<dbReference type="Gene3D" id="1.10.10.10">
    <property type="entry name" value="Winged helix-like DNA-binding domain superfamily/Winged helix DNA-binding domain"/>
    <property type="match status" value="1"/>
</dbReference>
<evidence type="ECO:0000313" key="14">
    <source>
        <dbReference type="EMBL" id="CAI9741212.1"/>
    </source>
</evidence>
<evidence type="ECO:0000256" key="9">
    <source>
        <dbReference type="ARBA" id="ARBA00023242"/>
    </source>
</evidence>
<feature type="compositionally biased region" description="Basic residues" evidence="12">
    <location>
        <begin position="110"/>
        <end position="130"/>
    </location>
</feature>
<protein>
    <recommendedName>
        <fullName evidence="10">Forkhead box protein L2</fullName>
    </recommendedName>
</protein>
<keyword evidence="4" id="KW-0221">Differentiation</keyword>
<dbReference type="GO" id="GO:0000978">
    <property type="term" value="F:RNA polymerase II cis-regulatory region sequence-specific DNA binding"/>
    <property type="evidence" value="ECO:0007669"/>
    <property type="project" value="TreeGrafter"/>
</dbReference>
<dbReference type="GO" id="GO:0030154">
    <property type="term" value="P:cell differentiation"/>
    <property type="evidence" value="ECO:0007669"/>
    <property type="project" value="UniProtKB-KW"/>
</dbReference>
<reference evidence="14" key="1">
    <citation type="submission" date="2023-08" db="EMBL/GenBank/DDBJ databases">
        <authorList>
            <person name="Alioto T."/>
            <person name="Alioto T."/>
            <person name="Gomez Garrido J."/>
        </authorList>
    </citation>
    <scope>NUCLEOTIDE SEQUENCE</scope>
</reference>
<organism evidence="14 15">
    <name type="scientific">Octopus vulgaris</name>
    <name type="common">Common octopus</name>
    <dbReference type="NCBI Taxonomy" id="6645"/>
    <lineage>
        <taxon>Eukaryota</taxon>
        <taxon>Metazoa</taxon>
        <taxon>Spiralia</taxon>
        <taxon>Lophotrochozoa</taxon>
        <taxon>Mollusca</taxon>
        <taxon>Cephalopoda</taxon>
        <taxon>Coleoidea</taxon>
        <taxon>Octopodiformes</taxon>
        <taxon>Octopoda</taxon>
        <taxon>Incirrata</taxon>
        <taxon>Octopodidae</taxon>
        <taxon>Octopus</taxon>
    </lineage>
</organism>
<dbReference type="PANTHER" id="PTHR11829">
    <property type="entry name" value="FORKHEAD BOX PROTEIN"/>
    <property type="match status" value="1"/>
</dbReference>
<evidence type="ECO:0000256" key="4">
    <source>
        <dbReference type="ARBA" id="ARBA00022782"/>
    </source>
</evidence>
<keyword evidence="8" id="KW-0804">Transcription</keyword>
<accession>A0AA36BWQ6</accession>
<dbReference type="InterPro" id="IPR018122">
    <property type="entry name" value="TF_fork_head_CS_1"/>
</dbReference>
<evidence type="ECO:0000256" key="6">
    <source>
        <dbReference type="ARBA" id="ARBA00023015"/>
    </source>
</evidence>
<keyword evidence="7 11" id="KW-0238">DNA-binding</keyword>
<dbReference type="SMART" id="SM00339">
    <property type="entry name" value="FH"/>
    <property type="match status" value="1"/>
</dbReference>
<feature type="DNA-binding region" description="Fork-head" evidence="11">
    <location>
        <begin position="345"/>
        <end position="439"/>
    </location>
</feature>
<feature type="region of interest" description="Disordered" evidence="12">
    <location>
        <begin position="1"/>
        <end position="154"/>
    </location>
</feature>
<feature type="compositionally biased region" description="Basic residues" evidence="12">
    <location>
        <begin position="27"/>
        <end position="41"/>
    </location>
</feature>
<dbReference type="FunFam" id="1.10.10.10:FF:000016">
    <property type="entry name" value="Forkhead box protein I1"/>
    <property type="match status" value="1"/>
</dbReference>
<dbReference type="InterPro" id="IPR001766">
    <property type="entry name" value="Fork_head_dom"/>
</dbReference>
<sequence length="617" mass="68925">MEIKKEEGSSPPLGQSLLSSSPSIHPLQHHHHNHNHNHHHQQQQQQQMHRHHSQHQQQQQQQQHQQHHHQQNQHQHSPVTPIHPIPATPPTPLSSLPPPPPNLSSLPPLPHHHPHQQHHHQQQQSHHHHQQQQQQQQQQHSLPPPSTPAPLPASHLHFHHSRLRSSSHPHSPRLHTGATAVASLGEVGSSGVLELRGSTLSSASTLLGNSEVGALSTLTNGICNGNIPSTTHNNNNSNNNTSSSSSNTVTSTPTATTNTSNISVSSASTNHSNNNNQYRSRSGSSNNNNHNNHNSNSTSNNSSNNNSSNTNTNTTTTNNNNNNSNSNSNSNNNNSNNKELDPNQKPPYSYVALIAMAIKESSEKRLTLSGIYQYIVNKFPYYEKNKKGWQNSIRHNLSLNECFVKVPREGGGERKGNYWTVDPAYEGMFEKGNYRRRRRMKRPYRTTISLHKPLFADSCTFNQFALTKNYFSPSYAHQYSHQYPPWTLNPSSNAAGMGHMSQMSYSSCQRVPSTFGAYPTAAMQSSMSGMRIAQPPTNYPQLNDYSPATAATSPMSPFAFTPQQQTEPSFNAMPYTYWTESPRRPVDWQNQYSGGQNAFNTFELVGLDPRTAWPQSI</sequence>
<feature type="compositionally biased region" description="Pro residues" evidence="12">
    <location>
        <begin position="142"/>
        <end position="151"/>
    </location>
</feature>
<dbReference type="InterPro" id="IPR050211">
    <property type="entry name" value="FOX_domain-containing"/>
</dbReference>
<dbReference type="CDD" id="cd20028">
    <property type="entry name" value="FH_FOXL2"/>
    <property type="match status" value="1"/>
</dbReference>
<dbReference type="InterPro" id="IPR030456">
    <property type="entry name" value="TF_fork_head_CS_2"/>
</dbReference>
<dbReference type="SUPFAM" id="SSF46785">
    <property type="entry name" value="Winged helix' DNA-binding domain"/>
    <property type="match status" value="1"/>
</dbReference>
<evidence type="ECO:0000256" key="10">
    <source>
        <dbReference type="ARBA" id="ARBA00034872"/>
    </source>
</evidence>
<dbReference type="PROSITE" id="PS00658">
    <property type="entry name" value="FORK_HEAD_2"/>
    <property type="match status" value="1"/>
</dbReference>
<keyword evidence="2" id="KW-1017">Isopeptide bond</keyword>
<evidence type="ECO:0000256" key="3">
    <source>
        <dbReference type="ARBA" id="ARBA00022553"/>
    </source>
</evidence>
<feature type="domain" description="Fork-head" evidence="13">
    <location>
        <begin position="345"/>
        <end position="439"/>
    </location>
</feature>
<feature type="compositionally biased region" description="Low complexity" evidence="12">
    <location>
        <begin position="55"/>
        <end position="64"/>
    </location>
</feature>
<dbReference type="GO" id="GO:0009653">
    <property type="term" value="P:anatomical structure morphogenesis"/>
    <property type="evidence" value="ECO:0007669"/>
    <property type="project" value="TreeGrafter"/>
</dbReference>
<dbReference type="Pfam" id="PF00250">
    <property type="entry name" value="Forkhead"/>
    <property type="match status" value="1"/>
</dbReference>
<evidence type="ECO:0000256" key="1">
    <source>
        <dbReference type="ARBA" id="ARBA00004123"/>
    </source>
</evidence>
<keyword evidence="15" id="KW-1185">Reference proteome</keyword>
<dbReference type="PRINTS" id="PR00053">
    <property type="entry name" value="FORKHEAD"/>
</dbReference>
<evidence type="ECO:0000256" key="5">
    <source>
        <dbReference type="ARBA" id="ARBA00022843"/>
    </source>
</evidence>
<dbReference type="PANTHER" id="PTHR11829:SF411">
    <property type="entry name" value="FORKHEAD BOX PROTEIN L2"/>
    <property type="match status" value="1"/>
</dbReference>
<evidence type="ECO:0000256" key="7">
    <source>
        <dbReference type="ARBA" id="ARBA00023125"/>
    </source>
</evidence>
<dbReference type="InterPro" id="IPR036390">
    <property type="entry name" value="WH_DNA-bd_sf"/>
</dbReference>
<comment type="subcellular location">
    <subcellularLocation>
        <location evidence="1 11">Nucleus</location>
    </subcellularLocation>
</comment>
<dbReference type="PROSITE" id="PS50039">
    <property type="entry name" value="FORK_HEAD_3"/>
    <property type="match status" value="1"/>
</dbReference>
<keyword evidence="9 11" id="KW-0539">Nucleus</keyword>
<dbReference type="GO" id="GO:0000981">
    <property type="term" value="F:DNA-binding transcription factor activity, RNA polymerase II-specific"/>
    <property type="evidence" value="ECO:0007669"/>
    <property type="project" value="TreeGrafter"/>
</dbReference>
<keyword evidence="6" id="KW-0805">Transcription regulation</keyword>
<evidence type="ECO:0000313" key="15">
    <source>
        <dbReference type="Proteomes" id="UP001162480"/>
    </source>
</evidence>
<proteinExistence type="predicted"/>
<feature type="compositionally biased region" description="Pro residues" evidence="12">
    <location>
        <begin position="81"/>
        <end position="102"/>
    </location>
</feature>
<dbReference type="GO" id="GO:0005634">
    <property type="term" value="C:nucleus"/>
    <property type="evidence" value="ECO:0007669"/>
    <property type="project" value="UniProtKB-SubCell"/>
</dbReference>